<feature type="domain" description="DUF8050" evidence="2">
    <location>
        <begin position="9"/>
        <end position="145"/>
    </location>
</feature>
<dbReference type="Pfam" id="PF26224">
    <property type="entry name" value="DUF8050"/>
    <property type="match status" value="1"/>
</dbReference>
<dbReference type="InterPro" id="IPR026436">
    <property type="entry name" value="CHP04206"/>
</dbReference>
<comment type="caution">
    <text evidence="3">The sequence shown here is derived from an EMBL/GenBank/DDBJ whole genome shotgun (WGS) entry which is preliminary data.</text>
</comment>
<keyword evidence="1" id="KW-0472">Membrane</keyword>
<evidence type="ECO:0000256" key="1">
    <source>
        <dbReference type="SAM" id="Phobius"/>
    </source>
</evidence>
<accession>A0ABD6A6I7</accession>
<reference evidence="3 4" key="1">
    <citation type="journal article" date="2019" name="Int. J. Syst. Evol. Microbiol.">
        <title>The Global Catalogue of Microorganisms (GCM) 10K type strain sequencing project: providing services to taxonomists for standard genome sequencing and annotation.</title>
        <authorList>
            <consortium name="The Broad Institute Genomics Platform"/>
            <consortium name="The Broad Institute Genome Sequencing Center for Infectious Disease"/>
            <person name="Wu L."/>
            <person name="Ma J."/>
        </authorList>
    </citation>
    <scope>NUCLEOTIDE SEQUENCE [LARGE SCALE GENOMIC DNA]</scope>
    <source>
        <strain evidence="3 4">PSR21</strain>
    </source>
</reference>
<feature type="transmembrane region" description="Helical" evidence="1">
    <location>
        <begin position="96"/>
        <end position="113"/>
    </location>
</feature>
<evidence type="ECO:0000313" key="4">
    <source>
        <dbReference type="Proteomes" id="UP001596547"/>
    </source>
</evidence>
<keyword evidence="4" id="KW-1185">Reference proteome</keyword>
<dbReference type="EMBL" id="JBHTBF010000001">
    <property type="protein sequence ID" value="MFC7315992.1"/>
    <property type="molecule type" value="Genomic_DNA"/>
</dbReference>
<name>A0ABD6A6I7_9EURY</name>
<proteinExistence type="predicted"/>
<sequence length="147" mass="15820">MSDRAAGTPNRRLFVLLALVAVPWTAVLVGGAVTLVYPFGLVDPASLHLTTLPDYLSYTRGRIPAFIQAWPIGVALYAAALLSAALGVVRREDPRLTGGLLVLTAVSQLPLVVGFSQRFGYTALPVGTVLLLAVAWWFYRPAVRRFG</sequence>
<dbReference type="NCBIfam" id="TIGR04206">
    <property type="entry name" value="near_ArtA"/>
    <property type="match status" value="1"/>
</dbReference>
<evidence type="ECO:0000313" key="3">
    <source>
        <dbReference type="EMBL" id="MFC7315992.1"/>
    </source>
</evidence>
<keyword evidence="1" id="KW-0812">Transmembrane</keyword>
<feature type="transmembrane region" description="Helical" evidence="1">
    <location>
        <begin position="119"/>
        <end position="139"/>
    </location>
</feature>
<dbReference type="AlphaFoldDB" id="A0ABD6A6I7"/>
<feature type="transmembrane region" description="Helical" evidence="1">
    <location>
        <begin position="12"/>
        <end position="37"/>
    </location>
</feature>
<keyword evidence="1" id="KW-1133">Transmembrane helix</keyword>
<dbReference type="InterPro" id="IPR058363">
    <property type="entry name" value="DUF8050"/>
</dbReference>
<dbReference type="Proteomes" id="UP001596547">
    <property type="component" value="Unassembled WGS sequence"/>
</dbReference>
<dbReference type="RefSeq" id="WP_276305393.1">
    <property type="nucleotide sequence ID" value="NZ_CP119992.1"/>
</dbReference>
<evidence type="ECO:0000259" key="2">
    <source>
        <dbReference type="Pfam" id="PF26224"/>
    </source>
</evidence>
<organism evidence="3 4">
    <name type="scientific">Halomarina halobia</name>
    <dbReference type="NCBI Taxonomy" id="3033386"/>
    <lineage>
        <taxon>Archaea</taxon>
        <taxon>Methanobacteriati</taxon>
        <taxon>Methanobacteriota</taxon>
        <taxon>Stenosarchaea group</taxon>
        <taxon>Halobacteria</taxon>
        <taxon>Halobacteriales</taxon>
        <taxon>Natronomonadaceae</taxon>
        <taxon>Halomarina</taxon>
    </lineage>
</organism>
<protein>
    <submittedName>
        <fullName evidence="3">TIGR04206 family protein</fullName>
    </submittedName>
</protein>
<feature type="transmembrane region" description="Helical" evidence="1">
    <location>
        <begin position="65"/>
        <end position="89"/>
    </location>
</feature>
<dbReference type="GeneID" id="79314972"/>
<gene>
    <name evidence="3" type="ORF">ACFQPE_04180</name>
</gene>